<accession>A0AAD9NQW0</accession>
<dbReference type="EMBL" id="JAODUO010000516">
    <property type="protein sequence ID" value="KAK2179065.1"/>
    <property type="molecule type" value="Genomic_DNA"/>
</dbReference>
<evidence type="ECO:0000259" key="2">
    <source>
        <dbReference type="PROSITE" id="PS51233"/>
    </source>
</evidence>
<dbReference type="InterPro" id="IPR036084">
    <property type="entry name" value="Ser_inhib-like_sf"/>
</dbReference>
<dbReference type="SMART" id="SM00832">
    <property type="entry name" value="C8"/>
    <property type="match status" value="1"/>
</dbReference>
<protein>
    <recommendedName>
        <fullName evidence="2">VWFD domain-containing protein</fullName>
    </recommendedName>
</protein>
<dbReference type="PANTHER" id="PTHR46160:SF8">
    <property type="entry name" value="VWFD DOMAIN-CONTAINING PROTEIN"/>
    <property type="match status" value="1"/>
</dbReference>
<dbReference type="AlphaFoldDB" id="A0AAD9NQW0"/>
<name>A0AAD9NQW0_RIDPI</name>
<dbReference type="SMART" id="SM00216">
    <property type="entry name" value="VWD"/>
    <property type="match status" value="1"/>
</dbReference>
<dbReference type="CDD" id="cd19941">
    <property type="entry name" value="TIL"/>
    <property type="match status" value="1"/>
</dbReference>
<dbReference type="SUPFAM" id="SSF57567">
    <property type="entry name" value="Serine protease inhibitors"/>
    <property type="match status" value="1"/>
</dbReference>
<dbReference type="Pfam" id="PF00094">
    <property type="entry name" value="VWD"/>
    <property type="match status" value="1"/>
</dbReference>
<dbReference type="InterPro" id="IPR014853">
    <property type="entry name" value="VWF/SSPO/ZAN-like_Cys-rich_dom"/>
</dbReference>
<dbReference type="InterPro" id="IPR001846">
    <property type="entry name" value="VWF_type-D"/>
</dbReference>
<reference evidence="3" key="1">
    <citation type="journal article" date="2023" name="Mol. Biol. Evol.">
        <title>Third-Generation Sequencing Reveals the Adaptive Role of the Epigenome in Three Deep-Sea Polychaetes.</title>
        <authorList>
            <person name="Perez M."/>
            <person name="Aroh O."/>
            <person name="Sun Y."/>
            <person name="Lan Y."/>
            <person name="Juniper S.K."/>
            <person name="Young C.R."/>
            <person name="Angers B."/>
            <person name="Qian P.Y."/>
        </authorList>
    </citation>
    <scope>NUCLEOTIDE SEQUENCE</scope>
    <source>
        <strain evidence="3">R07B-5</strain>
    </source>
</reference>
<evidence type="ECO:0000313" key="4">
    <source>
        <dbReference type="Proteomes" id="UP001209878"/>
    </source>
</evidence>
<evidence type="ECO:0000313" key="3">
    <source>
        <dbReference type="EMBL" id="KAK2179065.1"/>
    </source>
</evidence>
<dbReference type="PROSITE" id="PS51233">
    <property type="entry name" value="VWFD"/>
    <property type="match status" value="1"/>
</dbReference>
<gene>
    <name evidence="3" type="ORF">NP493_516g02020</name>
</gene>
<keyword evidence="4" id="KW-1185">Reference proteome</keyword>
<keyword evidence="1" id="KW-1015">Disulfide bond</keyword>
<dbReference type="Gene3D" id="2.10.25.10">
    <property type="entry name" value="Laminin"/>
    <property type="match status" value="1"/>
</dbReference>
<sequence>MIHFQGLCKYELVIPKQGNSGEIPDFKVLTQNERRYNETDVSYVQYVELLTAGKTIRLDRGGDVYVDDVLITLDASYPGFDITRNGRFVRVETDYGLVVESDGEWTTLVQIPDKFRGKVYGLCGDADGNTENDLTTKDGSDMTGLDNMYTSVGDSYRVDTNIPCMSPENDTDVTCSAEMQTLLDQDGYCNLITDLDGVFGACSKAYVSPAGDFRSTCRYDVCVNAADSGLAKMAACRNMEAFARMCAEMGYEGIDWRGVANCPIECGVNMLYAVSTSACSPTCENPDAVRKCSLPDKENCICSAADMVVKDGACVSASTCGCTYNGRHFNVR</sequence>
<dbReference type="Pfam" id="PF08742">
    <property type="entry name" value="C8"/>
    <property type="match status" value="1"/>
</dbReference>
<organism evidence="3 4">
    <name type="scientific">Ridgeia piscesae</name>
    <name type="common">Tubeworm</name>
    <dbReference type="NCBI Taxonomy" id="27915"/>
    <lineage>
        <taxon>Eukaryota</taxon>
        <taxon>Metazoa</taxon>
        <taxon>Spiralia</taxon>
        <taxon>Lophotrochozoa</taxon>
        <taxon>Annelida</taxon>
        <taxon>Polychaeta</taxon>
        <taxon>Sedentaria</taxon>
        <taxon>Canalipalpata</taxon>
        <taxon>Sabellida</taxon>
        <taxon>Siboglinidae</taxon>
        <taxon>Ridgeia</taxon>
    </lineage>
</organism>
<dbReference type="PANTHER" id="PTHR46160">
    <property type="entry name" value="ALPHA-TECTORIN-RELATED"/>
    <property type="match status" value="1"/>
</dbReference>
<feature type="domain" description="VWFD" evidence="2">
    <location>
        <begin position="1"/>
        <end position="165"/>
    </location>
</feature>
<dbReference type="InterPro" id="IPR052749">
    <property type="entry name" value="Alpha-tectorin"/>
</dbReference>
<dbReference type="Proteomes" id="UP001209878">
    <property type="component" value="Unassembled WGS sequence"/>
</dbReference>
<comment type="caution">
    <text evidence="3">The sequence shown here is derived from an EMBL/GenBank/DDBJ whole genome shotgun (WGS) entry which is preliminary data.</text>
</comment>
<proteinExistence type="predicted"/>
<evidence type="ECO:0000256" key="1">
    <source>
        <dbReference type="ARBA" id="ARBA00023157"/>
    </source>
</evidence>